<keyword evidence="3" id="KW-0269">Exonuclease</keyword>
<dbReference type="RefSeq" id="WP_380898353.1">
    <property type="nucleotide sequence ID" value="NZ_JBHLTV010000034.1"/>
</dbReference>
<keyword evidence="4" id="KW-1185">Reference proteome</keyword>
<dbReference type="InterPro" id="IPR041796">
    <property type="entry name" value="Mre11_N"/>
</dbReference>
<keyword evidence="1" id="KW-0378">Hydrolase</keyword>
<dbReference type="CDD" id="cd00840">
    <property type="entry name" value="MPP_Mre11_N"/>
    <property type="match status" value="1"/>
</dbReference>
<dbReference type="SUPFAM" id="SSF56300">
    <property type="entry name" value="Metallo-dependent phosphatases"/>
    <property type="match status" value="1"/>
</dbReference>
<keyword evidence="3" id="KW-0540">Nuclease</keyword>
<protein>
    <submittedName>
        <fullName evidence="3">DNA repair exonuclease SbcCD nuclease subunit</fullName>
    </submittedName>
</protein>
<dbReference type="EMBL" id="JAFBER010000033">
    <property type="protein sequence ID" value="MBM7646920.1"/>
    <property type="molecule type" value="Genomic_DNA"/>
</dbReference>
<dbReference type="InterPro" id="IPR014576">
    <property type="entry name" value="Pesterase_YhaO"/>
</dbReference>
<dbReference type="InterPro" id="IPR029052">
    <property type="entry name" value="Metallo-depent_PP-like"/>
</dbReference>
<gene>
    <name evidence="3" type="ORF">JOD45_003155</name>
</gene>
<dbReference type="Gene3D" id="3.60.21.10">
    <property type="match status" value="1"/>
</dbReference>
<dbReference type="PANTHER" id="PTHR30337">
    <property type="entry name" value="COMPONENT OF ATP-DEPENDENT DSDNA EXONUCLEASE"/>
    <property type="match status" value="1"/>
</dbReference>
<evidence type="ECO:0000313" key="4">
    <source>
        <dbReference type="Proteomes" id="UP000808914"/>
    </source>
</evidence>
<feature type="domain" description="Calcineurin-like phosphoesterase" evidence="2">
    <location>
        <begin position="21"/>
        <end position="218"/>
    </location>
</feature>
<dbReference type="InterPro" id="IPR050535">
    <property type="entry name" value="DNA_Repair-Maintenance_Comp"/>
</dbReference>
<proteinExistence type="predicted"/>
<comment type="caution">
    <text evidence="3">The sequence shown here is derived from an EMBL/GenBank/DDBJ whole genome shotgun (WGS) entry which is preliminary data.</text>
</comment>
<organism evidence="3 4">
    <name type="scientific">Scopulibacillus daqui</name>
    <dbReference type="NCBI Taxonomy" id="1469162"/>
    <lineage>
        <taxon>Bacteria</taxon>
        <taxon>Bacillati</taxon>
        <taxon>Bacillota</taxon>
        <taxon>Bacilli</taxon>
        <taxon>Bacillales</taxon>
        <taxon>Sporolactobacillaceae</taxon>
        <taxon>Scopulibacillus</taxon>
    </lineage>
</organism>
<dbReference type="Pfam" id="PF00149">
    <property type="entry name" value="Metallophos"/>
    <property type="match status" value="1"/>
</dbReference>
<evidence type="ECO:0000256" key="1">
    <source>
        <dbReference type="ARBA" id="ARBA00022801"/>
    </source>
</evidence>
<dbReference type="InterPro" id="IPR004843">
    <property type="entry name" value="Calcineurin-like_PHP"/>
</dbReference>
<name>A0ABS2Q512_9BACL</name>
<dbReference type="GO" id="GO:0004527">
    <property type="term" value="F:exonuclease activity"/>
    <property type="evidence" value="ECO:0007669"/>
    <property type="project" value="UniProtKB-KW"/>
</dbReference>
<reference evidence="3 4" key="1">
    <citation type="submission" date="2021-01" db="EMBL/GenBank/DDBJ databases">
        <title>Genomic Encyclopedia of Type Strains, Phase IV (KMG-IV): sequencing the most valuable type-strain genomes for metagenomic binning, comparative biology and taxonomic classification.</title>
        <authorList>
            <person name="Goeker M."/>
        </authorList>
    </citation>
    <scope>NUCLEOTIDE SEQUENCE [LARGE SCALE GENOMIC DNA]</scope>
    <source>
        <strain evidence="3 4">DSM 28236</strain>
    </source>
</reference>
<dbReference type="PANTHER" id="PTHR30337:SF7">
    <property type="entry name" value="PHOSPHOESTERASE"/>
    <property type="match status" value="1"/>
</dbReference>
<evidence type="ECO:0000259" key="2">
    <source>
        <dbReference type="Pfam" id="PF00149"/>
    </source>
</evidence>
<sequence length="430" mass="49699">MQLICYNKNMNIEVGSSDLSIRFIHAADCHLDRPFSGVGQCPPQLAERFEESTFTALERVIQKAVMERVDFIIFAGDIYDQSHRSLRAQKRFAKNMSLLKEHGIDVYIIHGNHDFLDNNNHLLTLPDNVHVFGPTVSMMPFEKQGRPRVHLYGFSYPERHVHDDMSAHFHKVDGADFHIGILHGSVQGNKQHEVYAPFTVKSLIEKDFDYWALGHIHKRQTLSEEPPIHYPGNIQGLNIKESGDKGALLVELDRHKTEVSFFKTADIIWIDETVSIVNCPSIDRLIDRIETLKESIRREEGVLARVTFAGQGPLHHLLYEEAMIEEMLEALRDGEDEIENFVWLMFFQLKTKPEWDREQLMSSPYFTGDLLRLSCRETSIKPMISDLFSHRRAKKYLDRLNKDEEAGILREAETLLIDALYDLEKGEEND</sequence>
<accession>A0ABS2Q512</accession>
<dbReference type="PIRSF" id="PIRSF033091">
    <property type="entry name" value="Pesterase_YhaO"/>
    <property type="match status" value="1"/>
</dbReference>
<evidence type="ECO:0000313" key="3">
    <source>
        <dbReference type="EMBL" id="MBM7646920.1"/>
    </source>
</evidence>
<dbReference type="Proteomes" id="UP000808914">
    <property type="component" value="Unassembled WGS sequence"/>
</dbReference>